<organism evidence="1">
    <name type="scientific">marine metagenome</name>
    <dbReference type="NCBI Taxonomy" id="408172"/>
    <lineage>
        <taxon>unclassified sequences</taxon>
        <taxon>metagenomes</taxon>
        <taxon>ecological metagenomes</taxon>
    </lineage>
</organism>
<sequence>MNVPPPSDGQPSNPNRDHVNALAAQRIIDSKPFLVDIKQVGEILPELGQYDVLHAGPPLSGWDEATDVL</sequence>
<accession>A0A381ZH92</accession>
<protein>
    <submittedName>
        <fullName evidence="1">Uncharacterized protein</fullName>
    </submittedName>
</protein>
<reference evidence="1" key="1">
    <citation type="submission" date="2018-05" db="EMBL/GenBank/DDBJ databases">
        <authorList>
            <person name="Lanie J.A."/>
            <person name="Ng W.-L."/>
            <person name="Kazmierczak K.M."/>
            <person name="Andrzejewski T.M."/>
            <person name="Davidsen T.M."/>
            <person name="Wayne K.J."/>
            <person name="Tettelin H."/>
            <person name="Glass J.I."/>
            <person name="Rusch D."/>
            <person name="Podicherti R."/>
            <person name="Tsui H.-C.T."/>
            <person name="Winkler M.E."/>
        </authorList>
    </citation>
    <scope>NUCLEOTIDE SEQUENCE</scope>
</reference>
<name>A0A381ZH92_9ZZZZ</name>
<gene>
    <name evidence="1" type="ORF">METZ01_LOCUS141490</name>
</gene>
<dbReference type="EMBL" id="UINC01021322">
    <property type="protein sequence ID" value="SVA88636.1"/>
    <property type="molecule type" value="Genomic_DNA"/>
</dbReference>
<evidence type="ECO:0000313" key="1">
    <source>
        <dbReference type="EMBL" id="SVA88636.1"/>
    </source>
</evidence>
<feature type="non-terminal residue" evidence="1">
    <location>
        <position position="69"/>
    </location>
</feature>
<dbReference type="AlphaFoldDB" id="A0A381ZH92"/>
<proteinExistence type="predicted"/>